<dbReference type="Proteomes" id="UP000234525">
    <property type="component" value="Unassembled WGS sequence"/>
</dbReference>
<dbReference type="Gene3D" id="3.40.50.2000">
    <property type="entry name" value="Glycogen Phosphorylase B"/>
    <property type="match status" value="2"/>
</dbReference>
<keyword evidence="4" id="KW-1185">Reference proteome</keyword>
<comment type="caution">
    <text evidence="3">The sequence shown here is derived from an EMBL/GenBank/DDBJ whole genome shotgun (WGS) entry which is preliminary data.</text>
</comment>
<dbReference type="SUPFAM" id="SSF53756">
    <property type="entry name" value="UDP-Glycosyltransferase/glycogen phosphorylase"/>
    <property type="match status" value="1"/>
</dbReference>
<reference evidence="3" key="1">
    <citation type="submission" date="2017-03" db="EMBL/GenBank/DDBJ databases">
        <authorList>
            <person name="Monnet C."/>
        </authorList>
    </citation>
    <scope>NUCLEOTIDE SEQUENCE [LARGE SCALE GENOMIC DNA]</scope>
    <source>
        <strain evidence="3">ATCC 9175</strain>
    </source>
</reference>
<gene>
    <name evidence="3" type="ORF">BAUR9175_03610</name>
</gene>
<dbReference type="AlphaFoldDB" id="A0A2H1KL77"/>
<name>A0A2H1KL77_BREAU</name>
<dbReference type="PANTHER" id="PTHR10788">
    <property type="entry name" value="TREHALOSE-6-PHOSPHATE SYNTHASE"/>
    <property type="match status" value="1"/>
</dbReference>
<evidence type="ECO:0000313" key="3">
    <source>
        <dbReference type="EMBL" id="SMY00510.1"/>
    </source>
</evidence>
<evidence type="ECO:0000313" key="4">
    <source>
        <dbReference type="Proteomes" id="UP000234525"/>
    </source>
</evidence>
<dbReference type="Pfam" id="PF00982">
    <property type="entry name" value="Glyco_transf_20"/>
    <property type="match status" value="1"/>
</dbReference>
<dbReference type="CDD" id="cd03788">
    <property type="entry name" value="GT20_TPS"/>
    <property type="match status" value="1"/>
</dbReference>
<dbReference type="RefSeq" id="WP_146000927.1">
    <property type="nucleotide sequence ID" value="NZ_FXZB01000039.1"/>
</dbReference>
<dbReference type="EC" id="2.4.1.15" evidence="3"/>
<dbReference type="GO" id="GO:0003825">
    <property type="term" value="F:alpha,alpha-trehalose-phosphate synthase (UDP-forming) activity"/>
    <property type="evidence" value="ECO:0007669"/>
    <property type="project" value="UniProtKB-EC"/>
</dbReference>
<keyword evidence="3" id="KW-0328">Glycosyltransferase</keyword>
<feature type="region of interest" description="Disordered" evidence="2">
    <location>
        <begin position="478"/>
        <end position="499"/>
    </location>
</feature>
<dbReference type="InterPro" id="IPR001830">
    <property type="entry name" value="Glyco_trans_20"/>
</dbReference>
<comment type="similarity">
    <text evidence="1">Belongs to the glycosyltransferase 20 family.</text>
</comment>
<accession>A0A2H1KL77</accession>
<sequence>MFKTTPPTRPAHDRSVGAETMMSGEDAKRSLVVSHRLPVERCSGRSVLSPGLASSLIPMLRDRGGAWVGSTSAEQCKQFELDGVRLVPLDLDAEEHFAFYDGFSKTTLWPLYHDVIVRPEFHAAWWNAYRSVNARFAQAAVDSAALGATVWVHDYHLQLVPEMIRAQRPDVRIGFYSHLPFPPRELFAQLPWRADIVRGLLGANVIGFQQDSDLNNFRSAALHFSDVESGALDEVLGTFPMSIDACTIRDLAAAATTQLEARRMRMSFGNPEKLLVGIDQLDPAKGIVHRLLAYEELLNEGAIDPKTTALVQIAVPSREGHTSNDELRAEVEQLVGRINGRFSTLERAAIYYCHRSSSLEQMVSIYLAADTLLATSLRAGMNLVAKEFVAARHGRGGSLVLSEFAGAAAELHQSLLVNPYDIDELKLAIWRAAAIPDDEARRRIDSIAEIVADHDARWWVRTFLAALEPADLATDHDISRPISPGTQQGPPACGPRSSLLPRERHVDIVR</sequence>
<keyword evidence="3" id="KW-0808">Transferase</keyword>
<dbReference type="EMBL" id="FXZB01000039">
    <property type="protein sequence ID" value="SMY00510.1"/>
    <property type="molecule type" value="Genomic_DNA"/>
</dbReference>
<dbReference type="GO" id="GO:0005992">
    <property type="term" value="P:trehalose biosynthetic process"/>
    <property type="evidence" value="ECO:0007669"/>
    <property type="project" value="InterPro"/>
</dbReference>
<organism evidence="3 4">
    <name type="scientific">Brevibacterium aurantiacum</name>
    <dbReference type="NCBI Taxonomy" id="273384"/>
    <lineage>
        <taxon>Bacteria</taxon>
        <taxon>Bacillati</taxon>
        <taxon>Actinomycetota</taxon>
        <taxon>Actinomycetes</taxon>
        <taxon>Micrococcales</taxon>
        <taxon>Brevibacteriaceae</taxon>
        <taxon>Brevibacterium</taxon>
    </lineage>
</organism>
<dbReference type="PANTHER" id="PTHR10788:SF106">
    <property type="entry name" value="BCDNA.GH08860"/>
    <property type="match status" value="1"/>
</dbReference>
<protein>
    <submittedName>
        <fullName evidence="3">Trehalose 6-phosphate synthase</fullName>
        <ecNumber evidence="3">2.4.1.15</ecNumber>
    </submittedName>
</protein>
<evidence type="ECO:0000256" key="2">
    <source>
        <dbReference type="SAM" id="MobiDB-lite"/>
    </source>
</evidence>
<feature type="region of interest" description="Disordered" evidence="2">
    <location>
        <begin position="1"/>
        <end position="22"/>
    </location>
</feature>
<evidence type="ECO:0000256" key="1">
    <source>
        <dbReference type="ARBA" id="ARBA00008799"/>
    </source>
</evidence>
<proteinExistence type="inferred from homology"/>